<evidence type="ECO:0000313" key="2">
    <source>
        <dbReference type="Proteomes" id="UP000191672"/>
    </source>
</evidence>
<name>A0A1V6QGA1_9EURO</name>
<sequence>MFKSAIFLAAKKETRLKNQASKRWSSPWRKYLLRWYAFM</sequence>
<keyword evidence="2" id="KW-1185">Reference proteome</keyword>
<proteinExistence type="predicted"/>
<comment type="caution">
    <text evidence="1">The sequence shown here is derived from an EMBL/GenBank/DDBJ whole genome shotgun (WGS) entry which is preliminary data.</text>
</comment>
<dbReference type="Proteomes" id="UP000191672">
    <property type="component" value="Unassembled WGS sequence"/>
</dbReference>
<dbReference type="EMBL" id="MDYN01000004">
    <property type="protein sequence ID" value="OQD88052.1"/>
    <property type="molecule type" value="Genomic_DNA"/>
</dbReference>
<dbReference type="AlphaFoldDB" id="A0A1V6QGA1"/>
<gene>
    <name evidence="1" type="ORF">PENANT_c004G09018</name>
</gene>
<reference evidence="2" key="1">
    <citation type="journal article" date="2017" name="Nat. Microbiol.">
        <title>Global analysis of biosynthetic gene clusters reveals vast potential of secondary metabolite production in Penicillium species.</title>
        <authorList>
            <person name="Nielsen J.C."/>
            <person name="Grijseels S."/>
            <person name="Prigent S."/>
            <person name="Ji B."/>
            <person name="Dainat J."/>
            <person name="Nielsen K.F."/>
            <person name="Frisvad J.C."/>
            <person name="Workman M."/>
            <person name="Nielsen J."/>
        </authorList>
    </citation>
    <scope>NUCLEOTIDE SEQUENCE [LARGE SCALE GENOMIC DNA]</scope>
    <source>
        <strain evidence="2">IBT 31811</strain>
    </source>
</reference>
<accession>A0A1V6QGA1</accession>
<evidence type="ECO:0000313" key="1">
    <source>
        <dbReference type="EMBL" id="OQD88052.1"/>
    </source>
</evidence>
<protein>
    <submittedName>
        <fullName evidence="1">Uncharacterized protein</fullName>
    </submittedName>
</protein>
<organism evidence="1 2">
    <name type="scientific">Penicillium antarcticum</name>
    <dbReference type="NCBI Taxonomy" id="416450"/>
    <lineage>
        <taxon>Eukaryota</taxon>
        <taxon>Fungi</taxon>
        <taxon>Dikarya</taxon>
        <taxon>Ascomycota</taxon>
        <taxon>Pezizomycotina</taxon>
        <taxon>Eurotiomycetes</taxon>
        <taxon>Eurotiomycetidae</taxon>
        <taxon>Eurotiales</taxon>
        <taxon>Aspergillaceae</taxon>
        <taxon>Penicillium</taxon>
    </lineage>
</organism>